<comment type="caution">
    <text evidence="1">The sequence shown here is derived from an EMBL/GenBank/DDBJ whole genome shotgun (WGS) entry which is preliminary data.</text>
</comment>
<evidence type="ECO:0000313" key="1">
    <source>
        <dbReference type="EMBL" id="EAT13678.1"/>
    </source>
</evidence>
<keyword evidence="2" id="KW-1185">Reference proteome</keyword>
<dbReference type="HOGENOM" id="CLU_1451794_0_0_6"/>
<organism evidence="1 2">
    <name type="scientific">Bermanella marisrubri</name>
    <dbReference type="NCBI Taxonomy" id="207949"/>
    <lineage>
        <taxon>Bacteria</taxon>
        <taxon>Pseudomonadati</taxon>
        <taxon>Pseudomonadota</taxon>
        <taxon>Gammaproteobacteria</taxon>
        <taxon>Oceanospirillales</taxon>
        <taxon>Oceanospirillaceae</taxon>
        <taxon>Bermanella</taxon>
    </lineage>
</organism>
<evidence type="ECO:0000313" key="2">
    <source>
        <dbReference type="Proteomes" id="UP000004263"/>
    </source>
</evidence>
<accession>Q1N6B4</accession>
<dbReference type="RefSeq" id="WP_007017099.1">
    <property type="nucleotide sequence ID" value="NZ_CH724113.1"/>
</dbReference>
<sequence>MKIAVSILSGEDHGATRRGLTPALCKRAIMIHKIKIFICIMFLIFISNTSMAEESDEFEEYASKNLQESWWSKQVGVVMSSLVASQYPEAFGIGITLLSPVTLATEDHDYVRYTGFGGLASVGLYNSLEMKKDKYSKSAIFKRNLVAFQILFGTLHILKKEFQYTSNTLSVVPISNGIAVGYNYEF</sequence>
<dbReference type="Proteomes" id="UP000004263">
    <property type="component" value="Unassembled WGS sequence"/>
</dbReference>
<protein>
    <submittedName>
        <fullName evidence="1">Uncharacterized protein</fullName>
    </submittedName>
</protein>
<gene>
    <name evidence="1" type="ORF">RED65_09809</name>
</gene>
<dbReference type="STRING" id="207949.RED65_09809"/>
<proteinExistence type="predicted"/>
<reference evidence="1 2" key="1">
    <citation type="submission" date="2006-03" db="EMBL/GenBank/DDBJ databases">
        <authorList>
            <person name="Pinhassi J."/>
            <person name="Pedros-Alio C."/>
            <person name="Ferriera S."/>
            <person name="Johnson J."/>
            <person name="Kravitz S."/>
            <person name="Halpern A."/>
            <person name="Remington K."/>
            <person name="Beeson K."/>
            <person name="Tran B."/>
            <person name="Rogers Y.-H."/>
            <person name="Friedman R."/>
            <person name="Venter J.C."/>
        </authorList>
    </citation>
    <scope>NUCLEOTIDE SEQUENCE [LARGE SCALE GENOMIC DNA]</scope>
    <source>
        <strain evidence="1 2">RED65</strain>
    </source>
</reference>
<dbReference type="AlphaFoldDB" id="Q1N6B4"/>
<dbReference type="EMBL" id="AAQH01000001">
    <property type="protein sequence ID" value="EAT13678.1"/>
    <property type="molecule type" value="Genomic_DNA"/>
</dbReference>
<name>Q1N6B4_9GAMM</name>